<proteinExistence type="predicted"/>
<dbReference type="InterPro" id="IPR020846">
    <property type="entry name" value="MFS_dom"/>
</dbReference>
<evidence type="ECO:0000256" key="3">
    <source>
        <dbReference type="ARBA" id="ARBA00022475"/>
    </source>
</evidence>
<dbReference type="Gene3D" id="1.20.1720.10">
    <property type="entry name" value="Multidrug resistance protein D"/>
    <property type="match status" value="1"/>
</dbReference>
<feature type="transmembrane region" description="Helical" evidence="8">
    <location>
        <begin position="188"/>
        <end position="210"/>
    </location>
</feature>
<feature type="transmembrane region" description="Helical" evidence="8">
    <location>
        <begin position="102"/>
        <end position="121"/>
    </location>
</feature>
<dbReference type="SUPFAM" id="SSF103473">
    <property type="entry name" value="MFS general substrate transporter"/>
    <property type="match status" value="1"/>
</dbReference>
<keyword evidence="11" id="KW-1185">Reference proteome</keyword>
<gene>
    <name evidence="10" type="ORF">GCM10009839_92860</name>
</gene>
<feature type="region of interest" description="Disordered" evidence="7">
    <location>
        <begin position="488"/>
        <end position="513"/>
    </location>
</feature>
<evidence type="ECO:0000259" key="9">
    <source>
        <dbReference type="PROSITE" id="PS50850"/>
    </source>
</evidence>
<comment type="caution">
    <text evidence="10">The sequence shown here is derived from an EMBL/GenBank/DDBJ whole genome shotgun (WGS) entry which is preliminary data.</text>
</comment>
<accession>A0ABP5H6W5</accession>
<feature type="transmembrane region" description="Helical" evidence="8">
    <location>
        <begin position="127"/>
        <end position="148"/>
    </location>
</feature>
<feature type="transmembrane region" description="Helical" evidence="8">
    <location>
        <begin position="248"/>
        <end position="270"/>
    </location>
</feature>
<sequence>MSNHAESAARDDAPSQGLELELELESFLATRRGKLTLALLCAVTFLDVMDGSIVNVALPTIRAHLGFSVQNLQWVISGYLITYGGFLLLGGRAGDLLGRRRLLVAGTTLFALSSLACGLADNQGLLVGARLAQGFGAAMMSPAALAVLTTTFHGSDRHKALGAWAGISGLASAAGLLIGGVLTEEFGWRWVFFVNLPLCALVLLGAFRILEADHDRSAPGGFDAIGAVLVTAAMLLLIYTLVKAPDAGWSAGRTVGGLVGSAVLMAGFLINEQWRDRPLIPLSIFRIKGLAAADATQVIAWAGFYSMFFFVTLYMQNVLGYSQLESGLSYVPTSVGIGVGSTLATKMFVRTGTRPIIVSGSLLAAGGILWLSRIPVDGSYLTNLLAPLVIMGTGLGLLYAGVQTAANAGVPEDQAGLAAALITTSFQLGSALGLAAFTGIATSRTNHLLALHTPVPEALTAGFQRALLTSALCLVVAAAIALRASNTRGGGEEPVAESESRHQLDLEPSYDPV</sequence>
<dbReference type="Pfam" id="PF07690">
    <property type="entry name" value="MFS_1"/>
    <property type="match status" value="1"/>
</dbReference>
<comment type="subcellular location">
    <subcellularLocation>
        <location evidence="1">Cell membrane</location>
        <topology evidence="1">Multi-pass membrane protein</topology>
    </subcellularLocation>
</comment>
<evidence type="ECO:0000256" key="5">
    <source>
        <dbReference type="ARBA" id="ARBA00022989"/>
    </source>
</evidence>
<evidence type="ECO:0000256" key="1">
    <source>
        <dbReference type="ARBA" id="ARBA00004651"/>
    </source>
</evidence>
<evidence type="ECO:0000256" key="8">
    <source>
        <dbReference type="SAM" id="Phobius"/>
    </source>
</evidence>
<keyword evidence="6 8" id="KW-0472">Membrane</keyword>
<dbReference type="NCBIfam" id="TIGR00711">
    <property type="entry name" value="efflux_EmrB"/>
    <property type="match status" value="1"/>
</dbReference>
<feature type="transmembrane region" description="Helical" evidence="8">
    <location>
        <begin position="327"/>
        <end position="349"/>
    </location>
</feature>
<evidence type="ECO:0000256" key="4">
    <source>
        <dbReference type="ARBA" id="ARBA00022692"/>
    </source>
</evidence>
<keyword evidence="4 8" id="KW-0812">Transmembrane</keyword>
<feature type="domain" description="Major facilitator superfamily (MFS) profile" evidence="9">
    <location>
        <begin position="36"/>
        <end position="488"/>
    </location>
</feature>
<dbReference type="PANTHER" id="PTHR42718">
    <property type="entry name" value="MAJOR FACILITATOR SUPERFAMILY MULTIDRUG TRANSPORTER MFSC"/>
    <property type="match status" value="1"/>
</dbReference>
<reference evidence="11" key="1">
    <citation type="journal article" date="2019" name="Int. J. Syst. Evol. Microbiol.">
        <title>The Global Catalogue of Microorganisms (GCM) 10K type strain sequencing project: providing services to taxonomists for standard genome sequencing and annotation.</title>
        <authorList>
            <consortium name="The Broad Institute Genomics Platform"/>
            <consortium name="The Broad Institute Genome Sequencing Center for Infectious Disease"/>
            <person name="Wu L."/>
            <person name="Ma J."/>
        </authorList>
    </citation>
    <scope>NUCLEOTIDE SEQUENCE [LARGE SCALE GENOMIC DNA]</scope>
    <source>
        <strain evidence="11">JCM 16014</strain>
    </source>
</reference>
<evidence type="ECO:0000256" key="6">
    <source>
        <dbReference type="ARBA" id="ARBA00023136"/>
    </source>
</evidence>
<keyword evidence="5 8" id="KW-1133">Transmembrane helix</keyword>
<dbReference type="InterPro" id="IPR036259">
    <property type="entry name" value="MFS_trans_sf"/>
</dbReference>
<organism evidence="10 11">
    <name type="scientific">Catenulispora yoronensis</name>
    <dbReference type="NCBI Taxonomy" id="450799"/>
    <lineage>
        <taxon>Bacteria</taxon>
        <taxon>Bacillati</taxon>
        <taxon>Actinomycetota</taxon>
        <taxon>Actinomycetes</taxon>
        <taxon>Catenulisporales</taxon>
        <taxon>Catenulisporaceae</taxon>
        <taxon>Catenulispora</taxon>
    </lineage>
</organism>
<protein>
    <submittedName>
        <fullName evidence="10">DHA2 family efflux MFS transporter permease subunit</fullName>
    </submittedName>
</protein>
<dbReference type="PRINTS" id="PR01036">
    <property type="entry name" value="TCRTETB"/>
</dbReference>
<feature type="transmembrane region" description="Helical" evidence="8">
    <location>
        <begin position="414"/>
        <end position="442"/>
    </location>
</feature>
<name>A0ABP5H6W5_9ACTN</name>
<evidence type="ECO:0000256" key="2">
    <source>
        <dbReference type="ARBA" id="ARBA00022448"/>
    </source>
</evidence>
<feature type="transmembrane region" description="Helical" evidence="8">
    <location>
        <begin position="222"/>
        <end position="242"/>
    </location>
</feature>
<feature type="transmembrane region" description="Helical" evidence="8">
    <location>
        <begin position="37"/>
        <end position="60"/>
    </location>
</feature>
<evidence type="ECO:0000313" key="10">
    <source>
        <dbReference type="EMBL" id="GAA2066470.1"/>
    </source>
</evidence>
<feature type="transmembrane region" description="Helical" evidence="8">
    <location>
        <begin position="356"/>
        <end position="374"/>
    </location>
</feature>
<feature type="transmembrane region" description="Helical" evidence="8">
    <location>
        <begin position="72"/>
        <end position="90"/>
    </location>
</feature>
<dbReference type="InterPro" id="IPR011701">
    <property type="entry name" value="MFS"/>
</dbReference>
<dbReference type="EMBL" id="BAAAQN010000111">
    <property type="protein sequence ID" value="GAA2066470.1"/>
    <property type="molecule type" value="Genomic_DNA"/>
</dbReference>
<dbReference type="Gene3D" id="1.20.1250.20">
    <property type="entry name" value="MFS general substrate transporter like domains"/>
    <property type="match status" value="1"/>
</dbReference>
<dbReference type="InterPro" id="IPR004638">
    <property type="entry name" value="EmrB-like"/>
</dbReference>
<dbReference type="PROSITE" id="PS50850">
    <property type="entry name" value="MFS"/>
    <property type="match status" value="1"/>
</dbReference>
<evidence type="ECO:0000313" key="11">
    <source>
        <dbReference type="Proteomes" id="UP001500751"/>
    </source>
</evidence>
<dbReference type="PANTHER" id="PTHR42718:SF46">
    <property type="entry name" value="BLR6921 PROTEIN"/>
    <property type="match status" value="1"/>
</dbReference>
<feature type="transmembrane region" description="Helical" evidence="8">
    <location>
        <begin position="291"/>
        <end position="315"/>
    </location>
</feature>
<feature type="transmembrane region" description="Helical" evidence="8">
    <location>
        <begin position="160"/>
        <end position="182"/>
    </location>
</feature>
<dbReference type="Proteomes" id="UP001500751">
    <property type="component" value="Unassembled WGS sequence"/>
</dbReference>
<feature type="transmembrane region" description="Helical" evidence="8">
    <location>
        <begin position="462"/>
        <end position="482"/>
    </location>
</feature>
<dbReference type="CDD" id="cd17321">
    <property type="entry name" value="MFS_MMR_MDR_like"/>
    <property type="match status" value="1"/>
</dbReference>
<keyword evidence="2" id="KW-0813">Transport</keyword>
<feature type="transmembrane region" description="Helical" evidence="8">
    <location>
        <begin position="380"/>
        <end position="402"/>
    </location>
</feature>
<evidence type="ECO:0000256" key="7">
    <source>
        <dbReference type="SAM" id="MobiDB-lite"/>
    </source>
</evidence>
<keyword evidence="3" id="KW-1003">Cell membrane</keyword>